<dbReference type="Pfam" id="PF00248">
    <property type="entry name" value="Aldo_ket_red"/>
    <property type="match status" value="1"/>
</dbReference>
<comment type="caution">
    <text evidence="3">The sequence shown here is derived from an EMBL/GenBank/DDBJ whole genome shotgun (WGS) entry which is preliminary data.</text>
</comment>
<accession>A0ABR1R6F2</accession>
<evidence type="ECO:0000259" key="2">
    <source>
        <dbReference type="Pfam" id="PF00248"/>
    </source>
</evidence>
<dbReference type="PANTHER" id="PTHR43625">
    <property type="entry name" value="AFLATOXIN B1 ALDEHYDE REDUCTASE"/>
    <property type="match status" value="1"/>
</dbReference>
<evidence type="ECO:0000313" key="3">
    <source>
        <dbReference type="EMBL" id="KAK7999124.1"/>
    </source>
</evidence>
<dbReference type="InterPro" id="IPR036812">
    <property type="entry name" value="NAD(P)_OxRdtase_dom_sf"/>
</dbReference>
<name>A0ABR1R6F2_9PEZI</name>
<evidence type="ECO:0000256" key="1">
    <source>
        <dbReference type="ARBA" id="ARBA00023002"/>
    </source>
</evidence>
<dbReference type="Gene3D" id="3.20.20.100">
    <property type="entry name" value="NADP-dependent oxidoreductase domain"/>
    <property type="match status" value="1"/>
</dbReference>
<organism evidence="3 4">
    <name type="scientific">Apiospora marii</name>
    <dbReference type="NCBI Taxonomy" id="335849"/>
    <lineage>
        <taxon>Eukaryota</taxon>
        <taxon>Fungi</taxon>
        <taxon>Dikarya</taxon>
        <taxon>Ascomycota</taxon>
        <taxon>Pezizomycotina</taxon>
        <taxon>Sordariomycetes</taxon>
        <taxon>Xylariomycetidae</taxon>
        <taxon>Amphisphaeriales</taxon>
        <taxon>Apiosporaceae</taxon>
        <taxon>Apiospora</taxon>
    </lineage>
</organism>
<dbReference type="InterPro" id="IPR023210">
    <property type="entry name" value="NADP_OxRdtase_dom"/>
</dbReference>
<evidence type="ECO:0000313" key="4">
    <source>
        <dbReference type="Proteomes" id="UP001396898"/>
    </source>
</evidence>
<dbReference type="InterPro" id="IPR050791">
    <property type="entry name" value="Aldo-Keto_reductase"/>
</dbReference>
<dbReference type="EMBL" id="JAQQWI010000019">
    <property type="protein sequence ID" value="KAK7999124.1"/>
    <property type="molecule type" value="Genomic_DNA"/>
</dbReference>
<dbReference type="SUPFAM" id="SSF51430">
    <property type="entry name" value="NAD(P)-linked oxidoreductase"/>
    <property type="match status" value="1"/>
</dbReference>
<sequence>MPQITGKDIGPIGYGMMGLAVKPDQAFEALDAALEQGCNFWNGGEFYGPPDGNSLALLEKYLAARPEGTADKIVLSVKGCFSTATMTTDCSPEAVRRSIDGCLAQLKGRKTKIDIFQCARRDPNVPLEVTLGVIENEYVKTGKVGGIGLSEVRAETIHEAVKVATIAAVEVELSLWSTDILTNGVAAACAQYGIPIVAYSPVGRGLLSGQYQSWADVEKAAETSPMVKMSPRFAKENFDTNLELVHRVKTIADAKGCTPAQLAINWTRALPQFSLSLKQAMPEEAIVVPIPGSSAPERVVENSSVIELSEDEMKQIDEVLDKFVPAGDRYPSSVPTNT</sequence>
<dbReference type="CDD" id="cd19077">
    <property type="entry name" value="AKR_AKR8A1-2"/>
    <property type="match status" value="1"/>
</dbReference>
<dbReference type="Proteomes" id="UP001396898">
    <property type="component" value="Unassembled WGS sequence"/>
</dbReference>
<proteinExistence type="predicted"/>
<feature type="domain" description="NADP-dependent oxidoreductase" evidence="2">
    <location>
        <begin position="11"/>
        <end position="320"/>
    </location>
</feature>
<protein>
    <submittedName>
        <fullName evidence="3">Aldo/keto reductase</fullName>
    </submittedName>
</protein>
<reference evidence="3 4" key="1">
    <citation type="submission" date="2023-01" db="EMBL/GenBank/DDBJ databases">
        <title>Analysis of 21 Apiospora genomes using comparative genomics revels a genus with tremendous synthesis potential of carbohydrate active enzymes and secondary metabolites.</title>
        <authorList>
            <person name="Sorensen T."/>
        </authorList>
    </citation>
    <scope>NUCLEOTIDE SEQUENCE [LARGE SCALE GENOMIC DNA]</scope>
    <source>
        <strain evidence="3 4">CBS 20057</strain>
    </source>
</reference>
<gene>
    <name evidence="3" type="ORF">PG991_014799</name>
</gene>
<keyword evidence="4" id="KW-1185">Reference proteome</keyword>
<dbReference type="PANTHER" id="PTHR43625:SF78">
    <property type="entry name" value="PYRIDOXAL REDUCTASE-RELATED"/>
    <property type="match status" value="1"/>
</dbReference>
<keyword evidence="1" id="KW-0560">Oxidoreductase</keyword>